<accession>A0A1R0GUM2</accession>
<feature type="domain" description="FAD/NAD(P)-binding" evidence="9">
    <location>
        <begin position="39"/>
        <end position="344"/>
    </location>
</feature>
<evidence type="ECO:0000256" key="3">
    <source>
        <dbReference type="ARBA" id="ARBA00022827"/>
    </source>
</evidence>
<dbReference type="InterPro" id="IPR036188">
    <property type="entry name" value="FAD/NAD-bd_sf"/>
</dbReference>
<comment type="caution">
    <text evidence="10">The sequence shown here is derived from an EMBL/GenBank/DDBJ whole genome shotgun (WGS) entry which is preliminary data.</text>
</comment>
<evidence type="ECO:0000256" key="8">
    <source>
        <dbReference type="RuleBase" id="RU003881"/>
    </source>
</evidence>
<evidence type="ECO:0000256" key="5">
    <source>
        <dbReference type="ARBA" id="ARBA00023157"/>
    </source>
</evidence>
<dbReference type="GO" id="GO:0005737">
    <property type="term" value="C:cytoplasm"/>
    <property type="evidence" value="ECO:0007669"/>
    <property type="project" value="InterPro"/>
</dbReference>
<keyword evidence="4 7" id="KW-0560">Oxidoreductase</keyword>
<dbReference type="InterPro" id="IPR005982">
    <property type="entry name" value="Thioredox_Rdtase"/>
</dbReference>
<comment type="cofactor">
    <cofactor evidence="8">
        <name>FAD</name>
        <dbReference type="ChEBI" id="CHEBI:57692"/>
    </cofactor>
    <text evidence="8">Binds 1 FAD per subunit.</text>
</comment>
<comment type="catalytic activity">
    <reaction evidence="7">
        <text>[thioredoxin]-dithiol + NADP(+) = [thioredoxin]-disulfide + NADPH + H(+)</text>
        <dbReference type="Rhea" id="RHEA:20345"/>
        <dbReference type="Rhea" id="RHEA-COMP:10698"/>
        <dbReference type="Rhea" id="RHEA-COMP:10700"/>
        <dbReference type="ChEBI" id="CHEBI:15378"/>
        <dbReference type="ChEBI" id="CHEBI:29950"/>
        <dbReference type="ChEBI" id="CHEBI:50058"/>
        <dbReference type="ChEBI" id="CHEBI:57783"/>
        <dbReference type="ChEBI" id="CHEBI:58349"/>
        <dbReference type="EC" id="1.8.1.9"/>
    </reaction>
</comment>
<dbReference type="InterPro" id="IPR008255">
    <property type="entry name" value="Pyr_nucl-diS_OxRdtase_2_AS"/>
</dbReference>
<dbReference type="PRINTS" id="PR00368">
    <property type="entry name" value="FADPNR"/>
</dbReference>
<keyword evidence="6 7" id="KW-0676">Redox-active center</keyword>
<dbReference type="PRINTS" id="PR00469">
    <property type="entry name" value="PNDRDTASEII"/>
</dbReference>
<evidence type="ECO:0000313" key="10">
    <source>
        <dbReference type="EMBL" id="OLY80602.1"/>
    </source>
</evidence>
<keyword evidence="5" id="KW-1015">Disulfide bond</keyword>
<evidence type="ECO:0000256" key="1">
    <source>
        <dbReference type="ARBA" id="ARBA00009333"/>
    </source>
</evidence>
<evidence type="ECO:0000256" key="4">
    <source>
        <dbReference type="ARBA" id="ARBA00023002"/>
    </source>
</evidence>
<reference evidence="10 11" key="1">
    <citation type="journal article" date="2016" name="Mol. Biol. Evol.">
        <title>Genome-Wide Survey of Gut Fungi (Harpellales) Reveals the First Horizontally Transferred Ubiquitin Gene from a Mosquito Host.</title>
        <authorList>
            <person name="Wang Y."/>
            <person name="White M.M."/>
            <person name="Kvist S."/>
            <person name="Moncalvo J.M."/>
        </authorList>
    </citation>
    <scope>NUCLEOTIDE SEQUENCE [LARGE SCALE GENOMIC DNA]</scope>
    <source>
        <strain evidence="10 11">ALG-7-W6</strain>
    </source>
</reference>
<dbReference type="SUPFAM" id="SSF51905">
    <property type="entry name" value="FAD/NAD(P)-binding domain"/>
    <property type="match status" value="1"/>
</dbReference>
<dbReference type="PROSITE" id="PS00573">
    <property type="entry name" value="PYRIDINE_REDOX_2"/>
    <property type="match status" value="1"/>
</dbReference>
<evidence type="ECO:0000256" key="7">
    <source>
        <dbReference type="RuleBase" id="RU003880"/>
    </source>
</evidence>
<dbReference type="Pfam" id="PF07992">
    <property type="entry name" value="Pyr_redox_2"/>
    <property type="match status" value="1"/>
</dbReference>
<dbReference type="Gene3D" id="3.50.50.60">
    <property type="entry name" value="FAD/NAD(P)-binding domain"/>
    <property type="match status" value="2"/>
</dbReference>
<proteinExistence type="inferred from homology"/>
<dbReference type="InterPro" id="IPR023753">
    <property type="entry name" value="FAD/NAD-binding_dom"/>
</dbReference>
<dbReference type="EC" id="1.8.1.9" evidence="7"/>
<dbReference type="NCBIfam" id="TIGR01292">
    <property type="entry name" value="TRX_reduct"/>
    <property type="match status" value="1"/>
</dbReference>
<gene>
    <name evidence="10" type="ORF">AYI68_g5300</name>
</gene>
<dbReference type="GO" id="GO:0019430">
    <property type="term" value="P:removal of superoxide radicals"/>
    <property type="evidence" value="ECO:0007669"/>
    <property type="project" value="UniProtKB-UniRule"/>
</dbReference>
<keyword evidence="3 7" id="KW-0274">FAD</keyword>
<protein>
    <recommendedName>
        <fullName evidence="7">Thioredoxin reductase</fullName>
        <ecNumber evidence="7">1.8.1.9</ecNumber>
    </recommendedName>
</protein>
<dbReference type="AlphaFoldDB" id="A0A1R0GUM2"/>
<keyword evidence="11" id="KW-1185">Reference proteome</keyword>
<dbReference type="STRING" id="133383.A0A1R0GUM2"/>
<name>A0A1R0GUM2_9FUNG</name>
<organism evidence="10 11">
    <name type="scientific">Smittium mucronatum</name>
    <dbReference type="NCBI Taxonomy" id="133383"/>
    <lineage>
        <taxon>Eukaryota</taxon>
        <taxon>Fungi</taxon>
        <taxon>Fungi incertae sedis</taxon>
        <taxon>Zoopagomycota</taxon>
        <taxon>Kickxellomycotina</taxon>
        <taxon>Harpellomycetes</taxon>
        <taxon>Harpellales</taxon>
        <taxon>Legeriomycetaceae</taxon>
        <taxon>Smittium</taxon>
    </lineage>
</organism>
<keyword evidence="2 7" id="KW-0285">Flavoprotein</keyword>
<keyword evidence="8" id="KW-0521">NADP</keyword>
<dbReference type="Proteomes" id="UP000187455">
    <property type="component" value="Unassembled WGS sequence"/>
</dbReference>
<dbReference type="EMBL" id="LSSL01003330">
    <property type="protein sequence ID" value="OLY80602.1"/>
    <property type="molecule type" value="Genomic_DNA"/>
</dbReference>
<dbReference type="InterPro" id="IPR050097">
    <property type="entry name" value="Ferredoxin-NADP_redctase_2"/>
</dbReference>
<comment type="subunit">
    <text evidence="7">Homodimer.</text>
</comment>
<evidence type="ECO:0000259" key="9">
    <source>
        <dbReference type="Pfam" id="PF07992"/>
    </source>
</evidence>
<evidence type="ECO:0000256" key="6">
    <source>
        <dbReference type="ARBA" id="ARBA00023284"/>
    </source>
</evidence>
<dbReference type="OrthoDB" id="371245at2759"/>
<sequence>MLRLSFRHISPVLISSSSLSPSYSLSPAFSIFKKNMHSKVAIIGSGPAAHTAAVYTSRANLEPTMYEGMIAAGIAAGGQLTTTTDVENYPGFPDGIGGIELTDKFRLQSIKFGTNILTETVEKVDLKSTPFKIWREYNNEYDTADAIIIATGATARRLHVKGEDQYWQRGISACAVCDGAAPIFRNKPLIVIGGGDSACEEAGFLTKYASKVYLVVRRDVLRASNIMQKRAMNNPKIEILWRSQVAEALGDGKVMTGATIVTESPPAEDGKVVVKETHVVASGLFYAVGHVPNTKFLDGQLPTDDTGYLIPIPGTSRTVIPGVFVAGDVQDKHYRQAITAAGSGCMAALDAEKYLESILDGPESSL</sequence>
<evidence type="ECO:0000313" key="11">
    <source>
        <dbReference type="Proteomes" id="UP000187455"/>
    </source>
</evidence>
<dbReference type="GO" id="GO:0004791">
    <property type="term" value="F:thioredoxin-disulfide reductase (NADPH) activity"/>
    <property type="evidence" value="ECO:0007669"/>
    <property type="project" value="UniProtKB-UniRule"/>
</dbReference>
<dbReference type="PANTHER" id="PTHR48105">
    <property type="entry name" value="THIOREDOXIN REDUCTASE 1-RELATED-RELATED"/>
    <property type="match status" value="1"/>
</dbReference>
<evidence type="ECO:0000256" key="2">
    <source>
        <dbReference type="ARBA" id="ARBA00022630"/>
    </source>
</evidence>
<comment type="similarity">
    <text evidence="1 7">Belongs to the class-II pyridine nucleotide-disulfide oxidoreductase family.</text>
</comment>